<sequence length="361" mass="40781">MTPARPSTTASPPNRSANDYRLIGGAGERAEAAGLVNAQWYQCQVPRAELKALMKRDDTHALRDTALWYGLILGTGALFVHGWAASWSSWALTLVYLLYATLYSSPADSRWHECSHGTAFKTRWMNDALYQLASFQLTRRPTRWRWSHARHHTDTLVTGRDPEFNVTLPPDIPALLLNVFAIKNVPHELWTALRHAAGHLSAEEKTYIPEMAWPSAVRTSRAWVLAYALIVGTAITTQSWLPLLLLGPLPSMAGAWLMHTLGLTQHAGLPENVLDHRLNSRTILMGPVLRFLYWNMNYHVEHHMFPLVPYHALPKLHALMKHDCPQPYTSTPQALAEILPAIWRQRHDIGFFIARPLPVNA</sequence>
<organism evidence="3 4">
    <name type="scientific">Rhodoferax saidenbachensis</name>
    <dbReference type="NCBI Taxonomy" id="1484693"/>
    <lineage>
        <taxon>Bacteria</taxon>
        <taxon>Pseudomonadati</taxon>
        <taxon>Pseudomonadota</taxon>
        <taxon>Betaproteobacteria</taxon>
        <taxon>Burkholderiales</taxon>
        <taxon>Comamonadaceae</taxon>
        <taxon>Rhodoferax</taxon>
    </lineage>
</organism>
<proteinExistence type="predicted"/>
<keyword evidence="4" id="KW-1185">Reference proteome</keyword>
<dbReference type="RefSeq" id="WP_310340046.1">
    <property type="nucleotide sequence ID" value="NZ_JAVDXO010000002.1"/>
</dbReference>
<evidence type="ECO:0000259" key="2">
    <source>
        <dbReference type="Pfam" id="PF00487"/>
    </source>
</evidence>
<dbReference type="PANTHER" id="PTHR12879">
    <property type="entry name" value="SPHINGOLIPID DELTA 4 DESATURASE/C-4 HYDROXYLASE PROTEIN DES2"/>
    <property type="match status" value="1"/>
</dbReference>
<reference evidence="3 4" key="1">
    <citation type="submission" date="2023-07" db="EMBL/GenBank/DDBJ databases">
        <title>Sorghum-associated microbial communities from plants grown in Nebraska, USA.</title>
        <authorList>
            <person name="Schachtman D."/>
        </authorList>
    </citation>
    <scope>NUCLEOTIDE SEQUENCE [LARGE SCALE GENOMIC DNA]</scope>
    <source>
        <strain evidence="3 4">BE308</strain>
    </source>
</reference>
<dbReference type="EMBL" id="JAVDXO010000002">
    <property type="protein sequence ID" value="MDR7305779.1"/>
    <property type="molecule type" value="Genomic_DNA"/>
</dbReference>
<dbReference type="Proteomes" id="UP001268089">
    <property type="component" value="Unassembled WGS sequence"/>
</dbReference>
<keyword evidence="1" id="KW-1133">Transmembrane helix</keyword>
<gene>
    <name evidence="3" type="ORF">J2X15_001057</name>
</gene>
<dbReference type="InterPro" id="IPR005804">
    <property type="entry name" value="FA_desaturase_dom"/>
</dbReference>
<evidence type="ECO:0000256" key="1">
    <source>
        <dbReference type="SAM" id="Phobius"/>
    </source>
</evidence>
<evidence type="ECO:0000313" key="4">
    <source>
        <dbReference type="Proteomes" id="UP001268089"/>
    </source>
</evidence>
<dbReference type="PANTHER" id="PTHR12879:SF8">
    <property type="entry name" value="SPHINGOLIPID DELTA(4)-DESATURASE DES1"/>
    <property type="match status" value="1"/>
</dbReference>
<keyword evidence="1" id="KW-0472">Membrane</keyword>
<keyword evidence="1" id="KW-0812">Transmembrane</keyword>
<feature type="transmembrane region" description="Helical" evidence="1">
    <location>
        <begin position="66"/>
        <end position="84"/>
    </location>
</feature>
<dbReference type="Pfam" id="PF00487">
    <property type="entry name" value="FA_desaturase"/>
    <property type="match status" value="1"/>
</dbReference>
<name>A0ABU1ZJQ6_9BURK</name>
<evidence type="ECO:0000313" key="3">
    <source>
        <dbReference type="EMBL" id="MDR7305779.1"/>
    </source>
</evidence>
<comment type="caution">
    <text evidence="3">The sequence shown here is derived from an EMBL/GenBank/DDBJ whole genome shotgun (WGS) entry which is preliminary data.</text>
</comment>
<accession>A0ABU1ZJQ6</accession>
<protein>
    <submittedName>
        <fullName evidence="3">Fatty acid desaturase</fullName>
    </submittedName>
</protein>
<feature type="domain" description="Fatty acid desaturase" evidence="2">
    <location>
        <begin position="89"/>
        <end position="328"/>
    </location>
</feature>